<gene>
    <name evidence="3" type="ORF">ACFOZ7_14015</name>
</gene>
<dbReference type="Pfam" id="PF03009">
    <property type="entry name" value="GDPD"/>
    <property type="match status" value="1"/>
</dbReference>
<feature type="region of interest" description="Disordered" evidence="1">
    <location>
        <begin position="87"/>
        <end position="132"/>
    </location>
</feature>
<dbReference type="PROSITE" id="PS51704">
    <property type="entry name" value="GP_PDE"/>
    <property type="match status" value="1"/>
</dbReference>
<dbReference type="Proteomes" id="UP001595821">
    <property type="component" value="Unassembled WGS sequence"/>
</dbReference>
<dbReference type="Gene3D" id="3.20.20.190">
    <property type="entry name" value="Phosphatidylinositol (PI) phosphodiesterase"/>
    <property type="match status" value="1"/>
</dbReference>
<dbReference type="PANTHER" id="PTHR46211">
    <property type="entry name" value="GLYCEROPHOSPHORYL DIESTER PHOSPHODIESTERASE"/>
    <property type="match status" value="1"/>
</dbReference>
<comment type="caution">
    <text evidence="3">The sequence shown here is derived from an EMBL/GenBank/DDBJ whole genome shotgun (WGS) entry which is preliminary data.</text>
</comment>
<dbReference type="PANTHER" id="PTHR46211:SF14">
    <property type="entry name" value="GLYCEROPHOSPHODIESTER PHOSPHODIESTERASE"/>
    <property type="match status" value="1"/>
</dbReference>
<protein>
    <submittedName>
        <fullName evidence="3">Glycerophosphodiester phosphodiesterase</fullName>
    </submittedName>
</protein>
<dbReference type="RefSeq" id="WP_246975329.1">
    <property type="nucleotide sequence ID" value="NZ_CP095398.1"/>
</dbReference>
<dbReference type="InterPro" id="IPR017946">
    <property type="entry name" value="PLC-like_Pdiesterase_TIM-brl"/>
</dbReference>
<evidence type="ECO:0000313" key="4">
    <source>
        <dbReference type="Proteomes" id="UP001595821"/>
    </source>
</evidence>
<proteinExistence type="predicted"/>
<reference evidence="3 4" key="1">
    <citation type="journal article" date="2014" name="Int. J. Syst. Evol. Microbiol.">
        <title>Complete genome sequence of Corynebacterium casei LMG S-19264T (=DSM 44701T), isolated from a smear-ripened cheese.</title>
        <authorList>
            <consortium name="US DOE Joint Genome Institute (JGI-PGF)"/>
            <person name="Walter F."/>
            <person name="Albersmeier A."/>
            <person name="Kalinowski J."/>
            <person name="Ruckert C."/>
        </authorList>
    </citation>
    <scope>NUCLEOTIDE SEQUENCE [LARGE SCALE GENOMIC DNA]</scope>
    <source>
        <strain evidence="3 4">IBRC-M 10912</strain>
    </source>
</reference>
<accession>A0ABD5P147</accession>
<organism evidence="3 4">
    <name type="scientific">Natribaculum luteum</name>
    <dbReference type="NCBI Taxonomy" id="1586232"/>
    <lineage>
        <taxon>Archaea</taxon>
        <taxon>Methanobacteriati</taxon>
        <taxon>Methanobacteriota</taxon>
        <taxon>Stenosarchaea group</taxon>
        <taxon>Halobacteria</taxon>
        <taxon>Halobacteriales</taxon>
        <taxon>Natrialbaceae</taxon>
        <taxon>Natribaculum</taxon>
    </lineage>
</organism>
<dbReference type="SUPFAM" id="SSF51695">
    <property type="entry name" value="PLC-like phosphodiesterases"/>
    <property type="match status" value="1"/>
</dbReference>
<name>A0ABD5P147_9EURY</name>
<evidence type="ECO:0000313" key="3">
    <source>
        <dbReference type="EMBL" id="MFC4248044.1"/>
    </source>
</evidence>
<sequence length="132" mass="14189">MIDPRTTRRQLVGALALGGTVAVGTTLSRTWSVDVIAHRGFAGEQPENTTEAVRYAASRADAIEVGGRRCGLGKLVCFHDETLDRPADATGLVGETDLETVRDSGGRSRDSLRLPRRLGASRSTDRRPDTGR</sequence>
<feature type="compositionally biased region" description="Basic and acidic residues" evidence="1">
    <location>
        <begin position="123"/>
        <end position="132"/>
    </location>
</feature>
<feature type="compositionally biased region" description="Basic and acidic residues" evidence="1">
    <location>
        <begin position="99"/>
        <end position="113"/>
    </location>
</feature>
<dbReference type="AlphaFoldDB" id="A0ABD5P147"/>
<feature type="domain" description="GP-PDE" evidence="2">
    <location>
        <begin position="33"/>
        <end position="132"/>
    </location>
</feature>
<dbReference type="InterPro" id="IPR030395">
    <property type="entry name" value="GP_PDE_dom"/>
</dbReference>
<dbReference type="GeneID" id="71856277"/>
<evidence type="ECO:0000259" key="2">
    <source>
        <dbReference type="PROSITE" id="PS51704"/>
    </source>
</evidence>
<evidence type="ECO:0000256" key="1">
    <source>
        <dbReference type="SAM" id="MobiDB-lite"/>
    </source>
</evidence>
<dbReference type="EMBL" id="JBHSDJ010000112">
    <property type="protein sequence ID" value="MFC4248044.1"/>
    <property type="molecule type" value="Genomic_DNA"/>
</dbReference>